<comment type="subcellular location">
    <subcellularLocation>
        <location evidence="1">Membrane</location>
        <topology evidence="1">Single-pass membrane protein</topology>
    </subcellularLocation>
</comment>
<reference evidence="7 8" key="1">
    <citation type="submission" date="2016-10" db="EMBL/GenBank/DDBJ databases">
        <title>Rhodobacter sp. LPB0142, isolated from sea water.</title>
        <authorList>
            <person name="Kim E."/>
            <person name="Yi H."/>
        </authorList>
    </citation>
    <scope>NUCLEOTIDE SEQUENCE [LARGE SCALE GENOMIC DNA]</scope>
    <source>
        <strain evidence="7 8">LPB0142</strain>
    </source>
</reference>
<evidence type="ECO:0000313" key="7">
    <source>
        <dbReference type="EMBL" id="AOZ67976.1"/>
    </source>
</evidence>
<dbReference type="GO" id="GO:0005886">
    <property type="term" value="C:plasma membrane"/>
    <property type="evidence" value="ECO:0007669"/>
    <property type="project" value="InterPro"/>
</dbReference>
<dbReference type="EMBL" id="CP017781">
    <property type="protein sequence ID" value="AOZ67976.1"/>
    <property type="molecule type" value="Genomic_DNA"/>
</dbReference>
<protein>
    <recommendedName>
        <fullName evidence="6">Translocation and assembly module TamB C-terminal domain-containing protein</fullName>
    </recommendedName>
</protein>
<feature type="chain" id="PRO_5009443371" description="Translocation and assembly module TamB C-terminal domain-containing protein" evidence="5">
    <location>
        <begin position="20"/>
        <end position="1193"/>
    </location>
</feature>
<keyword evidence="2" id="KW-0812">Transmembrane</keyword>
<evidence type="ECO:0000256" key="5">
    <source>
        <dbReference type="SAM" id="SignalP"/>
    </source>
</evidence>
<accession>A0A1D9M7Y1</accession>
<dbReference type="AlphaFoldDB" id="A0A1D9M7Y1"/>
<evidence type="ECO:0000256" key="2">
    <source>
        <dbReference type="ARBA" id="ARBA00022692"/>
    </source>
</evidence>
<keyword evidence="8" id="KW-1185">Reference proteome</keyword>
<dbReference type="Pfam" id="PF04357">
    <property type="entry name" value="TamB"/>
    <property type="match status" value="1"/>
</dbReference>
<evidence type="ECO:0000256" key="1">
    <source>
        <dbReference type="ARBA" id="ARBA00004167"/>
    </source>
</evidence>
<dbReference type="GO" id="GO:0097347">
    <property type="term" value="C:TAM protein secretion complex"/>
    <property type="evidence" value="ECO:0007669"/>
    <property type="project" value="TreeGrafter"/>
</dbReference>
<dbReference type="Proteomes" id="UP000176562">
    <property type="component" value="Chromosome"/>
</dbReference>
<dbReference type="GO" id="GO:0009306">
    <property type="term" value="P:protein secretion"/>
    <property type="evidence" value="ECO:0007669"/>
    <property type="project" value="InterPro"/>
</dbReference>
<dbReference type="InterPro" id="IPR007452">
    <property type="entry name" value="TamB_C"/>
</dbReference>
<evidence type="ECO:0000259" key="6">
    <source>
        <dbReference type="Pfam" id="PF04357"/>
    </source>
</evidence>
<evidence type="ECO:0000256" key="4">
    <source>
        <dbReference type="ARBA" id="ARBA00023136"/>
    </source>
</evidence>
<evidence type="ECO:0000256" key="3">
    <source>
        <dbReference type="ARBA" id="ARBA00022989"/>
    </source>
</evidence>
<dbReference type="STRING" id="1850250.LPB142_00440"/>
<dbReference type="PANTHER" id="PTHR36985">
    <property type="entry name" value="TRANSLOCATION AND ASSEMBLY MODULE SUBUNIT TAMB"/>
    <property type="match status" value="1"/>
</dbReference>
<name>A0A1D9M7Y1_9RHOB</name>
<dbReference type="PANTHER" id="PTHR36985:SF1">
    <property type="entry name" value="TRANSLOCATION AND ASSEMBLY MODULE SUBUNIT TAMB"/>
    <property type="match status" value="1"/>
</dbReference>
<dbReference type="RefSeq" id="WP_071165211.1">
    <property type="nucleotide sequence ID" value="NZ_CP017781.1"/>
</dbReference>
<keyword evidence="5" id="KW-0732">Signal</keyword>
<keyword evidence="4" id="KW-0472">Membrane</keyword>
<keyword evidence="3" id="KW-1133">Transmembrane helix</keyword>
<organism evidence="7 8">
    <name type="scientific">Rhodobacter xanthinilyticus</name>
    <dbReference type="NCBI Taxonomy" id="1850250"/>
    <lineage>
        <taxon>Bacteria</taxon>
        <taxon>Pseudomonadati</taxon>
        <taxon>Pseudomonadota</taxon>
        <taxon>Alphaproteobacteria</taxon>
        <taxon>Rhodobacterales</taxon>
        <taxon>Rhodobacter group</taxon>
        <taxon>Rhodobacter</taxon>
    </lineage>
</organism>
<feature type="domain" description="Translocation and assembly module TamB C-terminal" evidence="6">
    <location>
        <begin position="847"/>
        <end position="1193"/>
    </location>
</feature>
<feature type="signal peptide" evidence="5">
    <location>
        <begin position="1"/>
        <end position="19"/>
    </location>
</feature>
<proteinExistence type="predicted"/>
<evidence type="ECO:0000313" key="8">
    <source>
        <dbReference type="Proteomes" id="UP000176562"/>
    </source>
</evidence>
<gene>
    <name evidence="7" type="ORF">LPB142_00440</name>
</gene>
<sequence>MRKYLALLLLALAPLAAVAQDSTPAPAAPAVSAEETARDRDYLTALIEDKLSGAGRSIRLEGFAGALSSRATFDTLSIADENGTWITIKNGALAWNRAAILAGHIKIDELSAAEIDLPRLPGSAAQTPAPEAKPFALPDLPLSVDIGKIRADKLTLGAPVLGEAMSVSLSGAMSLAGGAGNANLRLERIDGKKGLITLTAGYANTSQQLSLDFLVDEGAGGFLATRLGLPGAPAMTLAVSGAGPISNYAAGIALSTDGTRRVSGEVSVTSGAALAKEGLASQIDAKLQGDISALFLPEYRDFFGPAARLSVTARRSTTGALALSDLTFTGAAVELTGAARLLPSGLPETADLGLKIATEGEGDILLPLNGAKTWVRSANLHLRYDQKTGDGWRIDGDIAALRRAEGTVGRVLLSGSGRIGQPDGTRPTLGGTLRLAAENIALTDPALSEAIGPRITAKSTLFWQKGGPLNLPLLHLEARDMVLDGRVQLADLSKGLIATGEVTVAHSALRNLSRLAKRPLDGAIEGAVRGSATVLTGAFDLSAELVGTNLALNEPRLDNLLKGVSRLALSARRDENGLALRKITANATTFTAEAAGLLKTGENQLSATAKLADLSVMGGGLRGALEAKASLAETAAGQEIELTGTGAGLAIGTDALDRILAGQSQFSAKALRSDGRISLQALDLKTPQLTIKGAGKPGAGRTDLTLAAELANAALLAPGFPGPLRLSGIAVDENGRYRLDLAATGPGNSSAKIAGTLDQTFARADLTVTGKAEAALANSFIAPRSVQGPLSFDLRLAGAPGLDALSGKITTSGARLVAPALGLALENIDAQAALASGQLTLDARAGIEGGGALTLSGPISLAAPLRSDLVITLDRARLRDPELYDTRISGALQLAGTLPSNARLSGRLTLDKTEIRVPSASVGGTSAIPEVSHINEPTAARATRVRAGILKTESSKTGSNSAGLGLDVTIDAPNQIFVRGRGLDAELGGSLRLSGTTSNIVPIGEFSLIRGRLDILAKRFTLSEGQVALQGALVPWIMFKATTEQEDYVITLALEGPASEPALTITSAPELPEEEVLARLLFNHGLSNLSAFQAAQLASAVASLAGKGGDGIVSKLRQGFGLDDLDVGADETGATTLRVGKYLSQNLYTDVAIGSGGTTEINLNLDVTRNLTARGTVGSDGTSGLGIYFEKDY</sequence>
<dbReference type="KEGG" id="rhp:LPB142_00440"/>